<dbReference type="GO" id="GO:0051539">
    <property type="term" value="F:4 iron, 4 sulfur cluster binding"/>
    <property type="evidence" value="ECO:0007669"/>
    <property type="project" value="UniProtKB-KW"/>
</dbReference>
<dbReference type="PANTHER" id="PTHR24960:SF79">
    <property type="entry name" value="PHOTOSYSTEM I IRON-SULFUR CENTER"/>
    <property type="match status" value="1"/>
</dbReference>
<evidence type="ECO:0000256" key="3">
    <source>
        <dbReference type="ARBA" id="ARBA00023004"/>
    </source>
</evidence>
<dbReference type="PROSITE" id="PS00198">
    <property type="entry name" value="4FE4S_FER_1"/>
    <property type="match status" value="2"/>
</dbReference>
<sequence>MIYSSGSFVFLCTFVGDSTKTKLMKVHLIYFSATHTTQTVCRGVAQHWGKEIVEHDLTLEGPAGEVELSEDDLLVLGMPVYCGRIPELATERLASFRGHSSKAIAIAVYGNREYDDALIEMAQWLEAHNFHMVAAAAFIGRHCIFPAVADGRPDAADEGKMKDFAEACRPLLEVPVDAIPRVAVPGNAELPPYKRSSFCPVPTDQCTQCGTCAANCPAGAISPEDASVVDASRCLACGRCIVICPVGGRQFAGEAYEQASLRFTAAYSARKEPVFFLPEM</sequence>
<dbReference type="PROSITE" id="PS51379">
    <property type="entry name" value="4FE4S_FER_2"/>
    <property type="match status" value="2"/>
</dbReference>
<evidence type="ECO:0000256" key="1">
    <source>
        <dbReference type="ARBA" id="ARBA00022485"/>
    </source>
</evidence>
<accession>J9BRG2</accession>
<dbReference type="Pfam" id="PF12838">
    <property type="entry name" value="Fer4_7"/>
    <property type="match status" value="1"/>
</dbReference>
<dbReference type="InterPro" id="IPR029039">
    <property type="entry name" value="Flavoprotein-like_sf"/>
</dbReference>
<dbReference type="EMBL" id="AMCI01009008">
    <property type="protein sequence ID" value="EJW90160.1"/>
    <property type="molecule type" value="Genomic_DNA"/>
</dbReference>
<comment type="caution">
    <text evidence="6">The sequence shown here is derived from an EMBL/GenBank/DDBJ whole genome shotgun (WGS) entry which is preliminary data.</text>
</comment>
<feature type="domain" description="4Fe-4S ferredoxin-type" evidence="5">
    <location>
        <begin position="225"/>
        <end position="254"/>
    </location>
</feature>
<dbReference type="Gene3D" id="3.40.50.360">
    <property type="match status" value="1"/>
</dbReference>
<protein>
    <submittedName>
        <fullName evidence="6">4Fe-4S ferredoxin iron-sulfur binding domain-containing protein</fullName>
    </submittedName>
</protein>
<dbReference type="GO" id="GO:0046872">
    <property type="term" value="F:metal ion binding"/>
    <property type="evidence" value="ECO:0007669"/>
    <property type="project" value="UniProtKB-KW"/>
</dbReference>
<evidence type="ECO:0000256" key="2">
    <source>
        <dbReference type="ARBA" id="ARBA00022723"/>
    </source>
</evidence>
<evidence type="ECO:0000313" key="6">
    <source>
        <dbReference type="EMBL" id="EJW90160.1"/>
    </source>
</evidence>
<evidence type="ECO:0000259" key="5">
    <source>
        <dbReference type="PROSITE" id="PS51379"/>
    </source>
</evidence>
<organism evidence="6">
    <name type="scientific">gut metagenome</name>
    <dbReference type="NCBI Taxonomy" id="749906"/>
    <lineage>
        <taxon>unclassified sequences</taxon>
        <taxon>metagenomes</taxon>
        <taxon>organismal metagenomes</taxon>
    </lineage>
</organism>
<dbReference type="Gene3D" id="3.30.70.20">
    <property type="match status" value="1"/>
</dbReference>
<dbReference type="AlphaFoldDB" id="J9BRG2"/>
<feature type="domain" description="4Fe-4S ferredoxin-type" evidence="5">
    <location>
        <begin position="197"/>
        <end position="224"/>
    </location>
</feature>
<dbReference type="PANTHER" id="PTHR24960">
    <property type="entry name" value="PHOTOSYSTEM I IRON-SULFUR CENTER-RELATED"/>
    <property type="match status" value="1"/>
</dbReference>
<dbReference type="InterPro" id="IPR017900">
    <property type="entry name" value="4Fe4S_Fe_S_CS"/>
</dbReference>
<dbReference type="InterPro" id="IPR050157">
    <property type="entry name" value="PSI_iron-sulfur_center"/>
</dbReference>
<evidence type="ECO:0000256" key="4">
    <source>
        <dbReference type="ARBA" id="ARBA00023014"/>
    </source>
</evidence>
<name>J9BRG2_9ZZZZ</name>
<dbReference type="SUPFAM" id="SSF52218">
    <property type="entry name" value="Flavoproteins"/>
    <property type="match status" value="1"/>
</dbReference>
<gene>
    <name evidence="6" type="ORF">EVA_21733</name>
</gene>
<reference evidence="6" key="1">
    <citation type="journal article" date="2012" name="PLoS ONE">
        <title>Gene sets for utilization of primary and secondary nutrition supplies in the distal gut of endangered iberian lynx.</title>
        <authorList>
            <person name="Alcaide M."/>
            <person name="Messina E."/>
            <person name="Richter M."/>
            <person name="Bargiela R."/>
            <person name="Peplies J."/>
            <person name="Huws S.A."/>
            <person name="Newbold C.J."/>
            <person name="Golyshin P.N."/>
            <person name="Simon M.A."/>
            <person name="Lopez G."/>
            <person name="Yakimov M.M."/>
            <person name="Ferrer M."/>
        </authorList>
    </citation>
    <scope>NUCLEOTIDE SEQUENCE</scope>
</reference>
<keyword evidence="4" id="KW-0411">Iron-sulfur</keyword>
<keyword evidence="1" id="KW-0004">4Fe-4S</keyword>
<dbReference type="SUPFAM" id="SSF54862">
    <property type="entry name" value="4Fe-4S ferredoxins"/>
    <property type="match status" value="1"/>
</dbReference>
<proteinExistence type="predicted"/>
<keyword evidence="3" id="KW-0408">Iron</keyword>
<dbReference type="InterPro" id="IPR017896">
    <property type="entry name" value="4Fe4S_Fe-S-bd"/>
</dbReference>
<keyword evidence="2" id="KW-0479">Metal-binding</keyword>